<accession>A0A9D9HH51</accession>
<organism evidence="1 2">
    <name type="scientific">Candidatus Avitreponema avistercoris</name>
    <dbReference type="NCBI Taxonomy" id="2840705"/>
    <lineage>
        <taxon>Bacteria</taxon>
        <taxon>Pseudomonadati</taxon>
        <taxon>Spirochaetota</taxon>
        <taxon>Spirochaetia</taxon>
        <taxon>Spirochaetales</taxon>
        <taxon>Candidatus Avitreponema</taxon>
    </lineage>
</organism>
<proteinExistence type="predicted"/>
<dbReference type="EMBL" id="JADIMS010000059">
    <property type="protein sequence ID" value="MBO8450213.1"/>
    <property type="molecule type" value="Genomic_DNA"/>
</dbReference>
<evidence type="ECO:0000313" key="1">
    <source>
        <dbReference type="EMBL" id="MBO8450213.1"/>
    </source>
</evidence>
<dbReference type="AlphaFoldDB" id="A0A9D9HH51"/>
<reference evidence="1" key="1">
    <citation type="submission" date="2020-10" db="EMBL/GenBank/DDBJ databases">
        <authorList>
            <person name="Gilroy R."/>
        </authorList>
    </citation>
    <scope>NUCLEOTIDE SEQUENCE</scope>
    <source>
        <strain evidence="1">B3-4054</strain>
    </source>
</reference>
<dbReference type="Proteomes" id="UP000823616">
    <property type="component" value="Unassembled WGS sequence"/>
</dbReference>
<evidence type="ECO:0000313" key="2">
    <source>
        <dbReference type="Proteomes" id="UP000823616"/>
    </source>
</evidence>
<reference evidence="1" key="2">
    <citation type="journal article" date="2021" name="PeerJ">
        <title>Extensive microbial diversity within the chicken gut microbiome revealed by metagenomics and culture.</title>
        <authorList>
            <person name="Gilroy R."/>
            <person name="Ravi A."/>
            <person name="Getino M."/>
            <person name="Pursley I."/>
            <person name="Horton D.L."/>
            <person name="Alikhan N.F."/>
            <person name="Baker D."/>
            <person name="Gharbi K."/>
            <person name="Hall N."/>
            <person name="Watson M."/>
            <person name="Adriaenssens E.M."/>
            <person name="Foster-Nyarko E."/>
            <person name="Jarju S."/>
            <person name="Secka A."/>
            <person name="Antonio M."/>
            <person name="Oren A."/>
            <person name="Chaudhuri R.R."/>
            <person name="La Ragione R."/>
            <person name="Hildebrand F."/>
            <person name="Pallen M.J."/>
        </authorList>
    </citation>
    <scope>NUCLEOTIDE SEQUENCE</scope>
    <source>
        <strain evidence="1">B3-4054</strain>
    </source>
</reference>
<sequence length="83" mass="8888">MTVDITITNADNALVSALKSVCRLNPAVKVSVKMQDSPADELRTDRMHSDAAGQNGKSKFLELAGKIDIDSTAVDGLRERSSI</sequence>
<protein>
    <submittedName>
        <fullName evidence="1">Uncharacterized protein</fullName>
    </submittedName>
</protein>
<name>A0A9D9HH51_9SPIR</name>
<comment type="caution">
    <text evidence="1">The sequence shown here is derived from an EMBL/GenBank/DDBJ whole genome shotgun (WGS) entry which is preliminary data.</text>
</comment>
<gene>
    <name evidence="1" type="ORF">IAA96_03820</name>
</gene>